<dbReference type="EMBL" id="OZ034822">
    <property type="protein sequence ID" value="CAL1411590.1"/>
    <property type="molecule type" value="Genomic_DNA"/>
</dbReference>
<gene>
    <name evidence="2" type="ORF">LTRI10_LOCUS50936</name>
</gene>
<sequence length="228" mass="24858">MVEDLSLSQLSQGQLPTKSKLISSTVISELTWVQKQGRMWQIVEYWKEHGLRTAAKAGEDAAAGGLPLSAVADGDEFEKDGQELVTPDADDPSASPPRKPAVALQLHSNMTIAAVERQSEVVTTLTPEDNELARALMTKEESSSDSESLTRDSRGKNSRANWKFRKKRERSEDGFGAEKRNNQGGVVTCLSKGWRKEESSRVREESAGNGMTTQNVTPPLPFAVTGAV</sequence>
<feature type="region of interest" description="Disordered" evidence="1">
    <location>
        <begin position="137"/>
        <end position="228"/>
    </location>
</feature>
<dbReference type="AlphaFoldDB" id="A0AAV2GQB8"/>
<feature type="compositionally biased region" description="Basic and acidic residues" evidence="1">
    <location>
        <begin position="194"/>
        <end position="206"/>
    </location>
</feature>
<organism evidence="2 3">
    <name type="scientific">Linum trigynum</name>
    <dbReference type="NCBI Taxonomy" id="586398"/>
    <lineage>
        <taxon>Eukaryota</taxon>
        <taxon>Viridiplantae</taxon>
        <taxon>Streptophyta</taxon>
        <taxon>Embryophyta</taxon>
        <taxon>Tracheophyta</taxon>
        <taxon>Spermatophyta</taxon>
        <taxon>Magnoliopsida</taxon>
        <taxon>eudicotyledons</taxon>
        <taxon>Gunneridae</taxon>
        <taxon>Pentapetalae</taxon>
        <taxon>rosids</taxon>
        <taxon>fabids</taxon>
        <taxon>Malpighiales</taxon>
        <taxon>Linaceae</taxon>
        <taxon>Linum</taxon>
    </lineage>
</organism>
<proteinExistence type="predicted"/>
<protein>
    <submittedName>
        <fullName evidence="2">Uncharacterized protein</fullName>
    </submittedName>
</protein>
<evidence type="ECO:0000256" key="1">
    <source>
        <dbReference type="SAM" id="MobiDB-lite"/>
    </source>
</evidence>
<evidence type="ECO:0000313" key="2">
    <source>
        <dbReference type="EMBL" id="CAL1411590.1"/>
    </source>
</evidence>
<keyword evidence="3" id="KW-1185">Reference proteome</keyword>
<evidence type="ECO:0000313" key="3">
    <source>
        <dbReference type="Proteomes" id="UP001497516"/>
    </source>
</evidence>
<reference evidence="2 3" key="1">
    <citation type="submission" date="2024-04" db="EMBL/GenBank/DDBJ databases">
        <authorList>
            <person name="Fracassetti M."/>
        </authorList>
    </citation>
    <scope>NUCLEOTIDE SEQUENCE [LARGE SCALE GENOMIC DNA]</scope>
</reference>
<feature type="compositionally biased region" description="Basic and acidic residues" evidence="1">
    <location>
        <begin position="169"/>
        <end position="181"/>
    </location>
</feature>
<dbReference type="Proteomes" id="UP001497516">
    <property type="component" value="Chromosome 9"/>
</dbReference>
<feature type="compositionally biased region" description="Basic and acidic residues" evidence="1">
    <location>
        <begin position="137"/>
        <end position="155"/>
    </location>
</feature>
<accession>A0AAV2GQB8</accession>
<name>A0AAV2GQB8_9ROSI</name>